<proteinExistence type="predicted"/>
<protein>
    <submittedName>
        <fullName evidence="3">Type IV secretion protein Rhs</fullName>
    </submittedName>
</protein>
<dbReference type="Pfam" id="PF15657">
    <property type="entry name" value="Tox-HNH-EHHH"/>
    <property type="match status" value="1"/>
</dbReference>
<dbReference type="EMBL" id="AP021906">
    <property type="protein sequence ID" value="BBP91324.1"/>
    <property type="molecule type" value="Genomic_DNA"/>
</dbReference>
<gene>
    <name evidence="3" type="ORF">BsIDN1_49420</name>
</gene>
<reference evidence="3 4" key="1">
    <citation type="submission" date="2019-12" db="EMBL/GenBank/DDBJ databases">
        <title>Full genome sequence of a Bacillus safensis strain isolated from commercially available natto in Indonesia.</title>
        <authorList>
            <person name="Yoshida M."/>
            <person name="Uomi M."/>
            <person name="Waturangi D."/>
            <person name="Ekaputri J.J."/>
            <person name="Setiamarga D.H.E."/>
        </authorList>
    </citation>
    <scope>NUCLEOTIDE SEQUENCE [LARGE SCALE GENOMIC DNA]</scope>
    <source>
        <strain evidence="3 4">IDN1</strain>
    </source>
</reference>
<sequence>MKKKPAHPYRERELTYEVNGKKRLLFRIIQMVTIFGEGGIGNQPSHHNVRPEHNTRNGKVEGVEDHYYFERRNNK</sequence>
<feature type="domain" description="HNH/Endo VII superfamily nuclease toxins" evidence="2">
    <location>
        <begin position="7"/>
        <end position="69"/>
    </location>
</feature>
<dbReference type="InterPro" id="IPR028048">
    <property type="entry name" value="Tox-HNH-EHHH"/>
</dbReference>
<evidence type="ECO:0000256" key="1">
    <source>
        <dbReference type="SAM" id="MobiDB-lite"/>
    </source>
</evidence>
<dbReference type="AlphaFoldDB" id="A0A5S9MGP7"/>
<organism evidence="3 4">
    <name type="scientific">Bacillus safensis</name>
    <dbReference type="NCBI Taxonomy" id="561879"/>
    <lineage>
        <taxon>Bacteria</taxon>
        <taxon>Bacillati</taxon>
        <taxon>Bacillota</taxon>
        <taxon>Bacilli</taxon>
        <taxon>Bacillales</taxon>
        <taxon>Bacillaceae</taxon>
        <taxon>Bacillus</taxon>
    </lineage>
</organism>
<name>A0A5S9MGP7_BACIA</name>
<evidence type="ECO:0000313" key="3">
    <source>
        <dbReference type="EMBL" id="BBP91324.1"/>
    </source>
</evidence>
<evidence type="ECO:0000259" key="2">
    <source>
        <dbReference type="Pfam" id="PF15657"/>
    </source>
</evidence>
<evidence type="ECO:0000313" key="4">
    <source>
        <dbReference type="Proteomes" id="UP000464658"/>
    </source>
</evidence>
<accession>A0A5S9MGP7</accession>
<feature type="compositionally biased region" description="Basic and acidic residues" evidence="1">
    <location>
        <begin position="49"/>
        <end position="75"/>
    </location>
</feature>
<feature type="region of interest" description="Disordered" evidence="1">
    <location>
        <begin position="39"/>
        <end position="75"/>
    </location>
</feature>
<dbReference type="Proteomes" id="UP000464658">
    <property type="component" value="Chromosome"/>
</dbReference>